<feature type="region of interest" description="Disordered" evidence="1">
    <location>
        <begin position="436"/>
        <end position="468"/>
    </location>
</feature>
<gene>
    <name evidence="2" type="ORF">BGW38_002612</name>
</gene>
<evidence type="ECO:0000313" key="2">
    <source>
        <dbReference type="EMBL" id="KAF9580651.1"/>
    </source>
</evidence>
<comment type="caution">
    <text evidence="2">The sequence shown here is derived from an EMBL/GenBank/DDBJ whole genome shotgun (WGS) entry which is preliminary data.</text>
</comment>
<dbReference type="SUPFAM" id="SSF57701">
    <property type="entry name" value="Zn2/Cys6 DNA-binding domain"/>
    <property type="match status" value="1"/>
</dbReference>
<dbReference type="GO" id="GO:0008270">
    <property type="term" value="F:zinc ion binding"/>
    <property type="evidence" value="ECO:0007669"/>
    <property type="project" value="InterPro"/>
</dbReference>
<feature type="region of interest" description="Disordered" evidence="1">
    <location>
        <begin position="184"/>
        <end position="262"/>
    </location>
</feature>
<accession>A0A9P6FSZ8</accession>
<dbReference type="GO" id="GO:0000981">
    <property type="term" value="F:DNA-binding transcription factor activity, RNA polymerase II-specific"/>
    <property type="evidence" value="ECO:0007669"/>
    <property type="project" value="InterPro"/>
</dbReference>
<dbReference type="InterPro" id="IPR036864">
    <property type="entry name" value="Zn2-C6_fun-type_DNA-bd_sf"/>
</dbReference>
<evidence type="ECO:0000256" key="1">
    <source>
        <dbReference type="SAM" id="MobiDB-lite"/>
    </source>
</evidence>
<dbReference type="AlphaFoldDB" id="A0A9P6FSZ8"/>
<name>A0A9P6FSZ8_9FUNG</name>
<evidence type="ECO:0000313" key="3">
    <source>
        <dbReference type="Proteomes" id="UP000780801"/>
    </source>
</evidence>
<feature type="compositionally biased region" description="Low complexity" evidence="1">
    <location>
        <begin position="445"/>
        <end position="458"/>
    </location>
</feature>
<protein>
    <recommendedName>
        <fullName evidence="4">Zn(2)-C6 fungal-type domain-containing protein</fullName>
    </recommendedName>
</protein>
<feature type="compositionally biased region" description="Polar residues" evidence="1">
    <location>
        <begin position="184"/>
        <end position="200"/>
    </location>
</feature>
<dbReference type="InterPro" id="IPR001138">
    <property type="entry name" value="Zn2Cys6_DnaBD"/>
</dbReference>
<organism evidence="2 3">
    <name type="scientific">Lunasporangiospora selenospora</name>
    <dbReference type="NCBI Taxonomy" id="979761"/>
    <lineage>
        <taxon>Eukaryota</taxon>
        <taxon>Fungi</taxon>
        <taxon>Fungi incertae sedis</taxon>
        <taxon>Mucoromycota</taxon>
        <taxon>Mortierellomycotina</taxon>
        <taxon>Mortierellomycetes</taxon>
        <taxon>Mortierellales</taxon>
        <taxon>Mortierellaceae</taxon>
        <taxon>Lunasporangiospora</taxon>
    </lineage>
</organism>
<dbReference type="Proteomes" id="UP000780801">
    <property type="component" value="Unassembled WGS sequence"/>
</dbReference>
<feature type="region of interest" description="Disordered" evidence="1">
    <location>
        <begin position="361"/>
        <end position="406"/>
    </location>
</feature>
<sequence>MPMQVFEFQADATVSLASPAAINRKSCDHCFLNRKTCDKVRQSADSGEKCRRCAKDNRPCTFTPTVHLYHIADCVGRHQCRAKVLQAMGGNRKKEVQYKTIEIPLVCDMDSPLDQALFDFIQRQPNLLVYNNRIKSFLAQDMLGISPDCEDVSLFLGQAAQSQAPSSLSLNTESAPYHGASIFNNNSGPVNSAPLSTSGPSMYGPMSMIEHPQAQPVSYQLQPQQHQQHQRPHPYAQHQKTNSEDRGRRSPRSPHSPMGGAVFNYHHAARPTEPSAAAAVVSIPGGRVSPIPSPHTLGPMDTTHYLQRRPSSEALAAATAMVASASATTSLANANHSSNHAYVDILQQQQQHPYARQSPYPMAFTQQQQQQQQFGGYRVSNSYPPSPLAPSPLAPSPVQNSPVPPSPLELSLSISTNFGVSPNSHQNLPSLFDTSLNMSSATNTQSSQVQMLQQQQQHQYHHHRQLSASSISSPLTIQQDNRNPLQIGNCGNAMGDITLDIGSNVTTSAPAPLVITTTDDKGDEVGFYYAVPSVSLNPGCTDSDLFQDFPMIDPLGESFVWIENLFDEKLTGVVKTEMTLADEIQGCHPPSDIFVQDRDVQDDEDEEEDDALMAAHGLLGTATAMTGPVSINMASILHHPHHHSLYNIAEYLAAPSKTEPQFGDLIPAQTLQG</sequence>
<proteinExistence type="predicted"/>
<keyword evidence="3" id="KW-1185">Reference proteome</keyword>
<dbReference type="CDD" id="cd00067">
    <property type="entry name" value="GAL4"/>
    <property type="match status" value="1"/>
</dbReference>
<dbReference type="OrthoDB" id="2397774at2759"/>
<feature type="compositionally biased region" description="Pro residues" evidence="1">
    <location>
        <begin position="384"/>
        <end position="395"/>
    </location>
</feature>
<evidence type="ECO:0008006" key="4">
    <source>
        <dbReference type="Google" id="ProtNLM"/>
    </source>
</evidence>
<feature type="compositionally biased region" description="Low complexity" evidence="1">
    <location>
        <begin position="213"/>
        <end position="239"/>
    </location>
</feature>
<dbReference type="EMBL" id="JAABOA010001929">
    <property type="protein sequence ID" value="KAF9580651.1"/>
    <property type="molecule type" value="Genomic_DNA"/>
</dbReference>
<reference evidence="2" key="1">
    <citation type="journal article" date="2020" name="Fungal Divers.">
        <title>Resolving the Mortierellaceae phylogeny through synthesis of multi-gene phylogenetics and phylogenomics.</title>
        <authorList>
            <person name="Vandepol N."/>
            <person name="Liber J."/>
            <person name="Desiro A."/>
            <person name="Na H."/>
            <person name="Kennedy M."/>
            <person name="Barry K."/>
            <person name="Grigoriev I.V."/>
            <person name="Miller A.N."/>
            <person name="O'Donnell K."/>
            <person name="Stajich J.E."/>
            <person name="Bonito G."/>
        </authorList>
    </citation>
    <scope>NUCLEOTIDE SEQUENCE</scope>
    <source>
        <strain evidence="2">KOD1015</strain>
    </source>
</reference>